<dbReference type="Pfam" id="PF18075">
    <property type="entry name" value="FtsX_ECD"/>
    <property type="match status" value="1"/>
</dbReference>
<comment type="caution">
    <text evidence="14">The sequence shown here is derived from an EMBL/GenBank/DDBJ whole genome shotgun (WGS) entry which is preliminary data.</text>
</comment>
<protein>
    <recommendedName>
        <fullName evidence="3 10">Cell division protein FtsX</fullName>
    </recommendedName>
</protein>
<keyword evidence="7 11" id="KW-1133">Transmembrane helix</keyword>
<gene>
    <name evidence="14" type="ORF">KTH89_22870</name>
</gene>
<evidence type="ECO:0000256" key="10">
    <source>
        <dbReference type="PIRNR" id="PIRNR003097"/>
    </source>
</evidence>
<name>A0A949NG96_9FIRM</name>
<keyword evidence="4 10" id="KW-1003">Cell membrane</keyword>
<dbReference type="InterPro" id="IPR040690">
    <property type="entry name" value="FtsX_ECD"/>
</dbReference>
<evidence type="ECO:0000256" key="1">
    <source>
        <dbReference type="ARBA" id="ARBA00004651"/>
    </source>
</evidence>
<dbReference type="Gene3D" id="3.30.70.3040">
    <property type="match status" value="1"/>
</dbReference>
<dbReference type="InterPro" id="IPR004513">
    <property type="entry name" value="FtsX"/>
</dbReference>
<feature type="transmembrane region" description="Helical" evidence="11">
    <location>
        <begin position="276"/>
        <end position="296"/>
    </location>
</feature>
<accession>A0A949NG96</accession>
<dbReference type="Proteomes" id="UP000712157">
    <property type="component" value="Unassembled WGS sequence"/>
</dbReference>
<feature type="domain" description="ABC3 transporter permease C-terminal" evidence="12">
    <location>
        <begin position="179"/>
        <end position="248"/>
    </location>
</feature>
<feature type="transmembrane region" description="Helical" evidence="11">
    <location>
        <begin position="217"/>
        <end position="244"/>
    </location>
</feature>
<evidence type="ECO:0000313" key="15">
    <source>
        <dbReference type="Proteomes" id="UP000712157"/>
    </source>
</evidence>
<dbReference type="PANTHER" id="PTHR47755">
    <property type="entry name" value="CELL DIVISION PROTEIN FTSX"/>
    <property type="match status" value="1"/>
</dbReference>
<evidence type="ECO:0000256" key="5">
    <source>
        <dbReference type="ARBA" id="ARBA00022618"/>
    </source>
</evidence>
<dbReference type="AlphaFoldDB" id="A0A949NG96"/>
<evidence type="ECO:0000256" key="11">
    <source>
        <dbReference type="SAM" id="Phobius"/>
    </source>
</evidence>
<evidence type="ECO:0000256" key="2">
    <source>
        <dbReference type="ARBA" id="ARBA00007379"/>
    </source>
</evidence>
<keyword evidence="15" id="KW-1185">Reference proteome</keyword>
<dbReference type="InterPro" id="IPR003838">
    <property type="entry name" value="ABC3_permease_C"/>
</dbReference>
<dbReference type="RefSeq" id="WP_238723245.1">
    <property type="nucleotide sequence ID" value="NZ_JAHQCW010000057.1"/>
</dbReference>
<sequence>MGIKTYRYLLLMGLKNLWKNKVYSMSTVVTMSVCIFLFSLFYATALNVDSAVQKTEEQISVLIFFEPGVTDQRIEEIGELIRQRPEVKETVYISAEDAWADFQSSVFPEEANLKGILNEDNPLENSDNYEVYLNRIKDQPSFVEFAEGLEGVRSVKHSTDAVNALVKLENVITSVVMGMTGILIIISAVLIRNTLVVGIEAQREKTRVMRLMGAREAFVRIPFILEGIVMGLIGVAVPLAVFWFSYRWGADFMSKEFHLFQDGIRLIPLGRLYPRMVRACVLLGAGVGVTGSLFAMHKLKDKKSRTAS</sequence>
<evidence type="ECO:0000256" key="4">
    <source>
        <dbReference type="ARBA" id="ARBA00022475"/>
    </source>
</evidence>
<comment type="function">
    <text evidence="10">Part of the ABC transporter FtsEX involved in asymmetric cellular division facilitating the initiation of sporulation.</text>
</comment>
<dbReference type="EMBL" id="JAHQCW010000057">
    <property type="protein sequence ID" value="MBU9739381.1"/>
    <property type="molecule type" value="Genomic_DNA"/>
</dbReference>
<comment type="similarity">
    <text evidence="2 10">Belongs to the ABC-4 integral membrane protein family. FtsX subfamily.</text>
</comment>
<evidence type="ECO:0000256" key="8">
    <source>
        <dbReference type="ARBA" id="ARBA00023136"/>
    </source>
</evidence>
<evidence type="ECO:0000259" key="12">
    <source>
        <dbReference type="Pfam" id="PF02687"/>
    </source>
</evidence>
<feature type="domain" description="FtsX extracellular" evidence="13">
    <location>
        <begin position="60"/>
        <end position="155"/>
    </location>
</feature>
<keyword evidence="9 10" id="KW-0131">Cell cycle</keyword>
<dbReference type="Pfam" id="PF02687">
    <property type="entry name" value="FtsX"/>
    <property type="match status" value="1"/>
</dbReference>
<evidence type="ECO:0000256" key="7">
    <source>
        <dbReference type="ARBA" id="ARBA00022989"/>
    </source>
</evidence>
<keyword evidence="6 11" id="KW-0812">Transmembrane</keyword>
<feature type="transmembrane region" description="Helical" evidence="11">
    <location>
        <begin position="21"/>
        <end position="43"/>
    </location>
</feature>
<organism evidence="14 15">
    <name type="scientific">Diplocloster agilis</name>
    <dbReference type="NCBI Taxonomy" id="2850323"/>
    <lineage>
        <taxon>Bacteria</taxon>
        <taxon>Bacillati</taxon>
        <taxon>Bacillota</taxon>
        <taxon>Clostridia</taxon>
        <taxon>Lachnospirales</taxon>
        <taxon>Lachnospiraceae</taxon>
        <taxon>Diplocloster</taxon>
    </lineage>
</organism>
<keyword evidence="8 10" id="KW-0472">Membrane</keyword>
<dbReference type="PIRSF" id="PIRSF003097">
    <property type="entry name" value="FtsX"/>
    <property type="match status" value="1"/>
</dbReference>
<proteinExistence type="inferred from homology"/>
<keyword evidence="5 10" id="KW-0132">Cell division</keyword>
<reference evidence="14" key="1">
    <citation type="submission" date="2021-06" db="EMBL/GenBank/DDBJ databases">
        <title>Description of novel taxa of the family Lachnospiraceae.</title>
        <authorList>
            <person name="Chaplin A.V."/>
            <person name="Sokolova S.R."/>
            <person name="Pikina A.P."/>
            <person name="Korzhanova M."/>
            <person name="Belova V."/>
            <person name="Korostin D."/>
            <person name="Efimov B.A."/>
        </authorList>
    </citation>
    <scope>NUCLEOTIDE SEQUENCE</scope>
    <source>
        <strain evidence="14">ASD5720</strain>
    </source>
</reference>
<evidence type="ECO:0000256" key="9">
    <source>
        <dbReference type="ARBA" id="ARBA00023306"/>
    </source>
</evidence>
<evidence type="ECO:0000256" key="3">
    <source>
        <dbReference type="ARBA" id="ARBA00021907"/>
    </source>
</evidence>
<dbReference type="PANTHER" id="PTHR47755:SF1">
    <property type="entry name" value="CELL DIVISION PROTEIN FTSX"/>
    <property type="match status" value="1"/>
</dbReference>
<dbReference type="GO" id="GO:0005886">
    <property type="term" value="C:plasma membrane"/>
    <property type="evidence" value="ECO:0007669"/>
    <property type="project" value="UniProtKB-SubCell"/>
</dbReference>
<dbReference type="GO" id="GO:0051301">
    <property type="term" value="P:cell division"/>
    <property type="evidence" value="ECO:0007669"/>
    <property type="project" value="UniProtKB-KW"/>
</dbReference>
<evidence type="ECO:0000313" key="14">
    <source>
        <dbReference type="EMBL" id="MBU9739381.1"/>
    </source>
</evidence>
<feature type="transmembrane region" description="Helical" evidence="11">
    <location>
        <begin position="171"/>
        <end position="196"/>
    </location>
</feature>
<evidence type="ECO:0000256" key="6">
    <source>
        <dbReference type="ARBA" id="ARBA00022692"/>
    </source>
</evidence>
<comment type="subcellular location">
    <subcellularLocation>
        <location evidence="1">Cell membrane</location>
        <topology evidence="1">Multi-pass membrane protein</topology>
    </subcellularLocation>
</comment>
<evidence type="ECO:0000259" key="13">
    <source>
        <dbReference type="Pfam" id="PF18075"/>
    </source>
</evidence>